<proteinExistence type="inferred from homology"/>
<evidence type="ECO:0000256" key="10">
    <source>
        <dbReference type="HAMAP-Rule" id="MF_00033"/>
    </source>
</evidence>
<evidence type="ECO:0000256" key="4">
    <source>
        <dbReference type="ARBA" id="ARBA00022679"/>
    </source>
</evidence>
<gene>
    <name evidence="10" type="primary">murG</name>
    <name evidence="13" type="ORF">COM96_25875</name>
</gene>
<dbReference type="Proteomes" id="UP000220006">
    <property type="component" value="Unassembled WGS sequence"/>
</dbReference>
<dbReference type="GO" id="GO:0050511">
    <property type="term" value="F:undecaprenyldiphospho-muramoylpentapeptide beta-N-acetylglucosaminyltransferase activity"/>
    <property type="evidence" value="ECO:0007669"/>
    <property type="project" value="UniProtKB-UniRule"/>
</dbReference>
<evidence type="ECO:0000256" key="5">
    <source>
        <dbReference type="ARBA" id="ARBA00022960"/>
    </source>
</evidence>
<dbReference type="Pfam" id="PF03033">
    <property type="entry name" value="Glyco_transf_28"/>
    <property type="match status" value="1"/>
</dbReference>
<dbReference type="EC" id="2.4.1.227" evidence="10"/>
<dbReference type="PANTHER" id="PTHR21015">
    <property type="entry name" value="UDP-N-ACETYLGLUCOSAMINE--N-ACETYLMURAMYL-(PENTAPEPTIDE) PYROPHOSPHORYL-UNDECAPRENOL N-ACETYLGLUCOSAMINE TRANSFERASE 1"/>
    <property type="match status" value="1"/>
</dbReference>
<organism evidence="13">
    <name type="scientific">Bacillus cereus</name>
    <dbReference type="NCBI Taxonomy" id="1396"/>
    <lineage>
        <taxon>Bacteria</taxon>
        <taxon>Bacillati</taxon>
        <taxon>Bacillota</taxon>
        <taxon>Bacilli</taxon>
        <taxon>Bacillales</taxon>
        <taxon>Bacillaceae</taxon>
        <taxon>Bacillus</taxon>
        <taxon>Bacillus cereus group</taxon>
    </lineage>
</organism>
<dbReference type="InterPro" id="IPR006009">
    <property type="entry name" value="GlcNAc_MurG"/>
</dbReference>
<protein>
    <recommendedName>
        <fullName evidence="10">UDP-N-acetylglucosamine--N-acetylmuramyl-(pentapeptide) pyrophosphoryl-undecaprenol N-acetylglucosamine transferase</fullName>
        <ecNumber evidence="10">2.4.1.227</ecNumber>
    </recommendedName>
    <alternativeName>
        <fullName evidence="10">Undecaprenyl-PP-MurNAc-pentapeptide-UDPGlcNAc GlcNAc transferase</fullName>
    </alternativeName>
</protein>
<feature type="domain" description="Glycosyl transferase family 28 C-terminal" evidence="12">
    <location>
        <begin position="187"/>
        <end position="345"/>
    </location>
</feature>
<evidence type="ECO:0000256" key="7">
    <source>
        <dbReference type="ARBA" id="ARBA00023136"/>
    </source>
</evidence>
<feature type="binding site" evidence="10">
    <location>
        <begin position="11"/>
        <end position="13"/>
    </location>
    <ligand>
        <name>UDP-N-acetyl-alpha-D-glucosamine</name>
        <dbReference type="ChEBI" id="CHEBI:57705"/>
    </ligand>
</feature>
<evidence type="ECO:0000256" key="2">
    <source>
        <dbReference type="ARBA" id="ARBA00022618"/>
    </source>
</evidence>
<sequence length="352" mass="39412">MKKIVFTGGGSAGHVTPNLAIIPHLQEQNWDISYIGSHQGIEKTIIEKEGIPYYSISSGKLRRYFDLKNIKDPFLVMKGVMDAYVRIRKLKPDVIFSKGGFVSVPVVIGGWLNRVPVLLHESDMTPGLANKIALRFASKIFVTFEEAAKHLPKEKVTYTGSPVREEVLTGNREKGLEFLGFSRKKPVITIMGGSLGAKKINETVREALQELLKKYQIVHLCGKGNLDESLQDKEGYKQFEYVHGELPDILAATDFVISRAGSNAIFEFLTLQKPMVLIPLSKFASRGDQILNAESFEKQGYASILYEEDVTVNSLIKHIEELSHNNETYKTALKKYNGKEAIKTIIQHISEA</sequence>
<dbReference type="NCBIfam" id="TIGR01133">
    <property type="entry name" value="murG"/>
    <property type="match status" value="1"/>
</dbReference>
<keyword evidence="6 10" id="KW-0573">Peptidoglycan synthesis</keyword>
<evidence type="ECO:0000256" key="6">
    <source>
        <dbReference type="ARBA" id="ARBA00022984"/>
    </source>
</evidence>
<comment type="function">
    <text evidence="10">Cell wall formation. Catalyzes the transfer of a GlcNAc subunit on undecaprenyl-pyrophosphoryl-MurNAc-pentapeptide (lipid intermediate I) to form undecaprenyl-pyrophosphoryl-MurNAc-(pentapeptide)GlcNAc (lipid intermediate II).</text>
</comment>
<dbReference type="HAMAP" id="MF_00033">
    <property type="entry name" value="MurG"/>
    <property type="match status" value="1"/>
</dbReference>
<evidence type="ECO:0000256" key="3">
    <source>
        <dbReference type="ARBA" id="ARBA00022676"/>
    </source>
</evidence>
<dbReference type="Pfam" id="PF04101">
    <property type="entry name" value="Glyco_tran_28_C"/>
    <property type="match status" value="1"/>
</dbReference>
<name>A0A2A7HPT7_BACCE</name>
<dbReference type="CDD" id="cd03785">
    <property type="entry name" value="GT28_MurG"/>
    <property type="match status" value="1"/>
</dbReference>
<dbReference type="InterPro" id="IPR007235">
    <property type="entry name" value="Glyco_trans_28_C"/>
</dbReference>
<dbReference type="GO" id="GO:0051301">
    <property type="term" value="P:cell division"/>
    <property type="evidence" value="ECO:0007669"/>
    <property type="project" value="UniProtKB-KW"/>
</dbReference>
<accession>A0A2A7HPT7</accession>
<evidence type="ECO:0000313" key="13">
    <source>
        <dbReference type="EMBL" id="PEC19199.1"/>
    </source>
</evidence>
<evidence type="ECO:0000259" key="12">
    <source>
        <dbReference type="Pfam" id="PF04101"/>
    </source>
</evidence>
<comment type="caution">
    <text evidence="13">The sequence shown here is derived from an EMBL/GenBank/DDBJ whole genome shotgun (WGS) entry which is preliminary data.</text>
</comment>
<dbReference type="GO" id="GO:0071555">
    <property type="term" value="P:cell wall organization"/>
    <property type="evidence" value="ECO:0007669"/>
    <property type="project" value="UniProtKB-KW"/>
</dbReference>
<dbReference type="EMBL" id="NVLK01000074">
    <property type="protein sequence ID" value="PEC19199.1"/>
    <property type="molecule type" value="Genomic_DNA"/>
</dbReference>
<dbReference type="NCBIfam" id="NF009102">
    <property type="entry name" value="PRK12446.1"/>
    <property type="match status" value="1"/>
</dbReference>
<comment type="caution">
    <text evidence="10">Lacks conserved residue(s) required for the propagation of feature annotation.</text>
</comment>
<dbReference type="RefSeq" id="WP_097906142.1">
    <property type="nucleotide sequence ID" value="NZ_NVLK01000074.1"/>
</dbReference>
<keyword evidence="2 10" id="KW-0132">Cell division</keyword>
<reference evidence="13" key="1">
    <citation type="submission" date="2017-09" db="EMBL/GenBank/DDBJ databases">
        <title>Large-scale bioinformatics analysis of Bacillus genomes uncovers conserved roles of natural products in bacterial physiology.</title>
        <authorList>
            <consortium name="Agbiome Team Llc"/>
            <person name="Bleich R.M."/>
            <person name="Grubbs K.J."/>
            <person name="Santa Maria K.C."/>
            <person name="Allen S.E."/>
            <person name="Farag S."/>
            <person name="Shank E.A."/>
            <person name="Bowers A."/>
        </authorList>
    </citation>
    <scope>NUCLEOTIDE SEQUENCE [LARGE SCALE GENOMIC DNA]</scope>
    <source>
        <strain evidence="13">AFS096845</strain>
    </source>
</reference>
<dbReference type="GO" id="GO:0005975">
    <property type="term" value="P:carbohydrate metabolic process"/>
    <property type="evidence" value="ECO:0007669"/>
    <property type="project" value="InterPro"/>
</dbReference>
<feature type="binding site" evidence="10">
    <location>
        <position position="164"/>
    </location>
    <ligand>
        <name>UDP-N-acetyl-alpha-D-glucosamine</name>
        <dbReference type="ChEBI" id="CHEBI:57705"/>
    </ligand>
</feature>
<evidence type="ECO:0000256" key="8">
    <source>
        <dbReference type="ARBA" id="ARBA00023306"/>
    </source>
</evidence>
<feature type="domain" description="Glycosyltransferase family 28 N-terminal" evidence="11">
    <location>
        <begin position="4"/>
        <end position="141"/>
    </location>
</feature>
<dbReference type="AlphaFoldDB" id="A0A2A7HPT7"/>
<evidence type="ECO:0000259" key="11">
    <source>
        <dbReference type="Pfam" id="PF03033"/>
    </source>
</evidence>
<keyword evidence="7 10" id="KW-0472">Membrane</keyword>
<dbReference type="GO" id="GO:0009252">
    <property type="term" value="P:peptidoglycan biosynthetic process"/>
    <property type="evidence" value="ECO:0007669"/>
    <property type="project" value="UniProtKB-UniRule"/>
</dbReference>
<feature type="binding site" evidence="10">
    <location>
        <position position="289"/>
    </location>
    <ligand>
        <name>UDP-N-acetyl-alpha-D-glucosamine</name>
        <dbReference type="ChEBI" id="CHEBI:57705"/>
    </ligand>
</feature>
<keyword evidence="8 10" id="KW-0131">Cell cycle</keyword>
<comment type="similarity">
    <text evidence="10">Belongs to the glycosyltransferase 28 family. MurG subfamily.</text>
</comment>
<comment type="subcellular location">
    <subcellularLocation>
        <location evidence="10">Cell membrane</location>
        <topology evidence="10">Peripheral membrane protein</topology>
        <orientation evidence="10">Cytoplasmic side</orientation>
    </subcellularLocation>
</comment>
<keyword evidence="1 10" id="KW-1003">Cell membrane</keyword>
<dbReference type="SUPFAM" id="SSF53756">
    <property type="entry name" value="UDP-Glycosyltransferase/glycogen phosphorylase"/>
    <property type="match status" value="1"/>
</dbReference>
<dbReference type="InterPro" id="IPR004276">
    <property type="entry name" value="GlycoTrans_28_N"/>
</dbReference>
<dbReference type="GO" id="GO:0008360">
    <property type="term" value="P:regulation of cell shape"/>
    <property type="evidence" value="ECO:0007669"/>
    <property type="project" value="UniProtKB-KW"/>
</dbReference>
<keyword evidence="5 10" id="KW-0133">Cell shape</keyword>
<keyword evidence="3 10" id="KW-0328">Glycosyltransferase</keyword>
<dbReference type="UniPathway" id="UPA00219"/>
<comment type="pathway">
    <text evidence="10">Cell wall biogenesis; peptidoglycan biosynthesis.</text>
</comment>
<comment type="catalytic activity">
    <reaction evidence="10">
        <text>di-trans,octa-cis-undecaprenyl diphospho-N-acetyl-alpha-D-muramoyl-L-alanyl-D-glutamyl-meso-2,6-diaminopimeloyl-D-alanyl-D-alanine + UDP-N-acetyl-alpha-D-glucosamine = di-trans,octa-cis-undecaprenyl diphospho-[N-acetyl-alpha-D-glucosaminyl-(1-&gt;4)]-N-acetyl-alpha-D-muramoyl-L-alanyl-D-glutamyl-meso-2,6-diaminopimeloyl-D-alanyl-D-alanine + UDP + H(+)</text>
        <dbReference type="Rhea" id="RHEA:31227"/>
        <dbReference type="ChEBI" id="CHEBI:15378"/>
        <dbReference type="ChEBI" id="CHEBI:57705"/>
        <dbReference type="ChEBI" id="CHEBI:58223"/>
        <dbReference type="ChEBI" id="CHEBI:61387"/>
        <dbReference type="ChEBI" id="CHEBI:61388"/>
        <dbReference type="EC" id="2.4.1.227"/>
    </reaction>
</comment>
<dbReference type="PANTHER" id="PTHR21015:SF27">
    <property type="entry name" value="UDP-N-ACETYLGLUCOSAMINE--N-ACETYLMURAMYL-(PENTAPEPTIDE) PYROPHOSPHORYL-UNDECAPRENOL N-ACETYLGLUCOSAMINE TRANSFERASE"/>
    <property type="match status" value="1"/>
</dbReference>
<dbReference type="GO" id="GO:0051991">
    <property type="term" value="F:UDP-N-acetyl-D-glucosamine:N-acetylmuramoyl-L-alanyl-D-glutamyl-meso-2,6-diaminopimelyl-D-alanyl-D-alanine-diphosphoundecaprenol 4-beta-N-acetylglucosaminlytransferase activity"/>
    <property type="evidence" value="ECO:0007669"/>
    <property type="project" value="RHEA"/>
</dbReference>
<evidence type="ECO:0000256" key="9">
    <source>
        <dbReference type="ARBA" id="ARBA00023316"/>
    </source>
</evidence>
<keyword evidence="9 10" id="KW-0961">Cell wall biogenesis/degradation</keyword>
<dbReference type="GO" id="GO:0005886">
    <property type="term" value="C:plasma membrane"/>
    <property type="evidence" value="ECO:0007669"/>
    <property type="project" value="UniProtKB-SubCell"/>
</dbReference>
<dbReference type="Gene3D" id="3.40.50.2000">
    <property type="entry name" value="Glycogen Phosphorylase B"/>
    <property type="match status" value="2"/>
</dbReference>
<feature type="binding site" evidence="10">
    <location>
        <position position="194"/>
    </location>
    <ligand>
        <name>UDP-N-acetyl-alpha-D-glucosamine</name>
        <dbReference type="ChEBI" id="CHEBI:57705"/>
    </ligand>
</feature>
<evidence type="ECO:0000256" key="1">
    <source>
        <dbReference type="ARBA" id="ARBA00022475"/>
    </source>
</evidence>
<keyword evidence="4 10" id="KW-0808">Transferase</keyword>